<keyword evidence="6 14" id="KW-0964">Secreted</keyword>
<gene>
    <name evidence="16" type="ORF">BK672_09250</name>
</gene>
<dbReference type="PROSITE" id="PS52053">
    <property type="entry name" value="NEL"/>
    <property type="match status" value="1"/>
</dbReference>
<evidence type="ECO:0000259" key="15">
    <source>
        <dbReference type="PROSITE" id="PS52053"/>
    </source>
</evidence>
<keyword evidence="10 14" id="KW-0833">Ubl conjugation pathway</keyword>
<evidence type="ECO:0000256" key="6">
    <source>
        <dbReference type="ARBA" id="ARBA00022525"/>
    </source>
</evidence>
<dbReference type="InterPro" id="IPR003591">
    <property type="entry name" value="Leu-rich_rpt_typical-subtyp"/>
</dbReference>
<evidence type="ECO:0000256" key="1">
    <source>
        <dbReference type="ARBA" id="ARBA00000900"/>
    </source>
</evidence>
<dbReference type="Proteomes" id="UP000283650">
    <property type="component" value="Unassembled WGS sequence"/>
</dbReference>
<name>A0A423NBS7_PSEFL</name>
<dbReference type="InterPro" id="IPR051071">
    <property type="entry name" value="LRR-bact_E3_ubiq_ligases"/>
</dbReference>
<dbReference type="GO" id="GO:0030430">
    <property type="term" value="C:host cell cytoplasm"/>
    <property type="evidence" value="ECO:0007669"/>
    <property type="project" value="UniProtKB-SubCell"/>
</dbReference>
<dbReference type="InterPro" id="IPR046673">
    <property type="entry name" value="ToxA_N"/>
</dbReference>
<dbReference type="PANTHER" id="PTHR47114:SF2">
    <property type="entry name" value="OLIGODENDROCYTE-MYELIN GLYCOPROTEIN"/>
    <property type="match status" value="1"/>
</dbReference>
<evidence type="ECO:0000313" key="17">
    <source>
        <dbReference type="Proteomes" id="UP000283650"/>
    </source>
</evidence>
<evidence type="ECO:0000256" key="5">
    <source>
        <dbReference type="ARBA" id="ARBA00012483"/>
    </source>
</evidence>
<comment type="subcellular location">
    <subcellularLocation>
        <location evidence="2">Host cytoplasm</location>
    </subcellularLocation>
    <subcellularLocation>
        <location evidence="3">Secreted</location>
    </subcellularLocation>
</comment>
<keyword evidence="13 14" id="KW-1035">Host cytoplasm</keyword>
<evidence type="ECO:0000256" key="10">
    <source>
        <dbReference type="ARBA" id="ARBA00022786"/>
    </source>
</evidence>
<evidence type="ECO:0000313" key="16">
    <source>
        <dbReference type="EMBL" id="RON95690.1"/>
    </source>
</evidence>
<evidence type="ECO:0000256" key="11">
    <source>
        <dbReference type="ARBA" id="ARBA00022843"/>
    </source>
</evidence>
<sequence length="1604" mass="178642">MSTKAKLSQKTILSTLLDATEDLDTAQTLQESLPAHLLKATVAALSALDQTSRDLHQIQATVAADLLALKPLQTFCISELSDALSRKWSVVFDVEKDFLSLPGVDCGCPATSTDENGIQTFPHATTTLLQAAMQNFSEDEAAESFPQGSFIRVHSAPDGVTGLTPATFAAFCRELDLGKRYQEHFQLVFGLRDSDDKVIATSTMTADIAKMKKLLLQFDMHQAALKSHITLSGQQMLQKLIDFDGVVSAQTLLYGNRTLIMQGIEIFDSCVWGVVVFSARSVELYPDEWCLVYMAGEPERPLYEYSSFTAFKQYLTQQLKVKSYKDYFANSIDEDDKADFFKSLADSADLGHIKQLPIAVPLFEFMLQSHVGKLQLDARKLAVPTADIDEDVRRKRLLDFLQLGVTVASVAGFVVPVLGQLMMGVAVGQLLSEVYEGVEDWRRGDHQKALSHLLSVVENIALTVAFAGGQKALGALGKKLLQSHPAFFGEFTAIINHAGQPRLWKPDLSRYEHFLPTGLTVAPSSEEFYQIGAKTMARVDHRFFAGPYDSAAKVWRLEHAERAQAYVPELVRHVEGGWRLPAEEPQEWGSSAYTLKRIDPQLSEFVDTDLDMMRRLSDTSPETLHQAFTDNLSLPVRLRETVERARVVRQLRQLTRELQNGETHSGQPVEAQLHALPKMSGWPTDRYIEVTDAEGTVTATYPQTKVLDESLAVVVSEKQLAQGQLLQSVVDGLYQKEVDTLLGGKVAQSVEESTLAKKLGAVLQADHRAAFERMYQRYDKSDVDDVLKLRRVFPDIPARYAKALIERASSVQRLHLRKTGRVPLRLGQEVSDGIGKVRLDRALAGFHWPRLANADTDRLAIQLLPRLSGWDSRLRLELRDKTLSGPILQAVGDTSALPADTCSLVKSAEGYEAFGGDGKTLGKVAFGPDALYEAILKALPRRQRTAIGFADPKQASAAKLRSQLLNAALDEREATARTLVNGKPEPQVVEPVCNQGDQPPAVQHPPALLRKVRKLFPRLSETQASEFIDGLGDDQLTRATRVNALRQDLQSLREALFLWSEDTGAMNKLGGDLAEVRHSRKTMAELIENGFRRYYSVTNENGKWVGVLNFDGMRVGKLPTLPPGISFDHIQKLFMNDMALDDDVAYFLKSFKKLETLELDRNAITRLPEVLSHMPDITRLCLAGNKLQLTEYTLAKLSGLRSLHHLNLNENPLNATPVVRQMFNLRRLLLQDTGLTEIPKGLEYLLYLDWVDLRSNKIKNLPDWLFKTPRSFSQALDLGLNPLADPSKTHLENYRDNFGIGMGYLENDIARMNEQQARSLWLADKTAETGAGRERIWNAFKDDPRAESLFHLLAELGDTADSEKVNKDMQRRVWAVLEAAEADTALCDQILSLAATPINCTDSAAMNFSYLEIAVEVDRVTRLAGNRIASGKPLLELGRGLFRLEQLNEIARAHAAKVPKVDPLEVNLAYRIGLAETLELPGQPRNMLFGTLGGVTAADLDVAKNQVATAELSPKWLQFMSERTFWRDYLERTLAHQFSSVRDMYDQRMTALDAKKDTMSSVDYVSQSGVLKVERQNAMDEVMTRLTTDALRDADLGICTLADG</sequence>
<feature type="active site" description="Glycyl thioester intermediate" evidence="14">
    <location>
        <position position="1400"/>
    </location>
</feature>
<dbReference type="PANTHER" id="PTHR47114">
    <property type="match status" value="1"/>
</dbReference>
<dbReference type="InterPro" id="IPR029487">
    <property type="entry name" value="NEL_dom"/>
</dbReference>
<feature type="domain" description="NEL" evidence="15">
    <location>
        <begin position="1313"/>
        <end position="1604"/>
    </location>
</feature>
<proteinExistence type="inferred from homology"/>
<dbReference type="PROSITE" id="PS51450">
    <property type="entry name" value="LRR"/>
    <property type="match status" value="1"/>
</dbReference>
<keyword evidence="9" id="KW-0677">Repeat</keyword>
<evidence type="ECO:0000256" key="12">
    <source>
        <dbReference type="ARBA" id="ARBA00023026"/>
    </source>
</evidence>
<reference evidence="16 17" key="1">
    <citation type="submission" date="2016-10" db="EMBL/GenBank/DDBJ databases">
        <title>Comparative genome analysis of multiple Pseudomonas spp. focuses on biocontrol and plant growth promoting traits.</title>
        <authorList>
            <person name="Tao X.-Y."/>
            <person name="Taylor C.G."/>
        </authorList>
    </citation>
    <scope>NUCLEOTIDE SEQUENCE [LARGE SCALE GENOMIC DNA]</scope>
    <source>
        <strain evidence="16 17">2F9</strain>
    </source>
</reference>
<evidence type="ECO:0000256" key="13">
    <source>
        <dbReference type="ARBA" id="ARBA00023200"/>
    </source>
</evidence>
<dbReference type="Gene3D" id="1.20.58.360">
    <property type="entry name" value="Shigella T3SS effector IpaH defines"/>
    <property type="match status" value="1"/>
</dbReference>
<accession>A0A423NBS7</accession>
<keyword evidence="8 14" id="KW-0808">Transferase</keyword>
<evidence type="ECO:0000256" key="7">
    <source>
        <dbReference type="ARBA" id="ARBA00022614"/>
    </source>
</evidence>
<evidence type="ECO:0000256" key="3">
    <source>
        <dbReference type="ARBA" id="ARBA00004613"/>
    </source>
</evidence>
<dbReference type="SUPFAM" id="SSF52058">
    <property type="entry name" value="L domain-like"/>
    <property type="match status" value="1"/>
</dbReference>
<evidence type="ECO:0000256" key="9">
    <source>
        <dbReference type="ARBA" id="ARBA00022737"/>
    </source>
</evidence>
<dbReference type="InterPro" id="IPR032675">
    <property type="entry name" value="LRR_dom_sf"/>
</dbReference>
<dbReference type="RefSeq" id="WP_123375495.1">
    <property type="nucleotide sequence ID" value="NZ_MOBY01000004.1"/>
</dbReference>
<comment type="PTM">
    <text evidence="14">Ubiquitinated in the presence of host E1 ubiquitin-activating enzyme, E2 ubiquitin-conjugating enzyme and ubiquitin.</text>
</comment>
<dbReference type="GO" id="GO:0005576">
    <property type="term" value="C:extracellular region"/>
    <property type="evidence" value="ECO:0007669"/>
    <property type="project" value="UniProtKB-SubCell"/>
</dbReference>
<dbReference type="SMART" id="SM00369">
    <property type="entry name" value="LRR_TYP"/>
    <property type="match status" value="3"/>
</dbReference>
<dbReference type="InterPro" id="IPR001611">
    <property type="entry name" value="Leu-rich_rpt"/>
</dbReference>
<comment type="similarity">
    <text evidence="4 14">Belongs to the LRR-containing bacterial E3 ligase family.</text>
</comment>
<dbReference type="GO" id="GO:0016567">
    <property type="term" value="P:protein ubiquitination"/>
    <property type="evidence" value="ECO:0007669"/>
    <property type="project" value="InterPro"/>
</dbReference>
<comment type="catalytic activity">
    <reaction evidence="1">
        <text>S-ubiquitinyl-[E2 ubiquitin-conjugating enzyme]-L-cysteine + [acceptor protein]-L-lysine = [E2 ubiquitin-conjugating enzyme]-L-cysteine + N(6)-ubiquitinyl-[acceptor protein]-L-lysine.</text>
        <dbReference type="EC" id="2.3.2.27"/>
    </reaction>
</comment>
<dbReference type="EMBL" id="MOBY01000004">
    <property type="protein sequence ID" value="RON95690.1"/>
    <property type="molecule type" value="Genomic_DNA"/>
</dbReference>
<evidence type="ECO:0000256" key="4">
    <source>
        <dbReference type="ARBA" id="ARBA00009868"/>
    </source>
</evidence>
<dbReference type="EC" id="2.3.2.27" evidence="5"/>
<organism evidence="16 17">
    <name type="scientific">Pseudomonas fluorescens</name>
    <dbReference type="NCBI Taxonomy" id="294"/>
    <lineage>
        <taxon>Bacteria</taxon>
        <taxon>Pseudomonadati</taxon>
        <taxon>Pseudomonadota</taxon>
        <taxon>Gammaproteobacteria</taxon>
        <taxon>Pseudomonadales</taxon>
        <taxon>Pseudomonadaceae</taxon>
        <taxon>Pseudomonas</taxon>
    </lineage>
</organism>
<keyword evidence="11 14" id="KW-0832">Ubl conjugation</keyword>
<keyword evidence="7" id="KW-0433">Leucine-rich repeat</keyword>
<dbReference type="GO" id="GO:0061630">
    <property type="term" value="F:ubiquitin protein ligase activity"/>
    <property type="evidence" value="ECO:0007669"/>
    <property type="project" value="UniProtKB-EC"/>
</dbReference>
<evidence type="ECO:0000256" key="14">
    <source>
        <dbReference type="PROSITE-ProRule" id="PRU01398"/>
    </source>
</evidence>
<dbReference type="Pfam" id="PF14496">
    <property type="entry name" value="NEL"/>
    <property type="match status" value="1"/>
</dbReference>
<comment type="caution">
    <text evidence="16">The sequence shown here is derived from an EMBL/GenBank/DDBJ whole genome shotgun (WGS) entry which is preliminary data.</text>
</comment>
<keyword evidence="12" id="KW-0843">Virulence</keyword>
<protein>
    <recommendedName>
        <fullName evidence="5">RING-type E3 ubiquitin transferase</fullName>
        <ecNumber evidence="5">2.3.2.27</ecNumber>
    </recommendedName>
</protein>
<evidence type="ECO:0000256" key="2">
    <source>
        <dbReference type="ARBA" id="ARBA00004192"/>
    </source>
</evidence>
<evidence type="ECO:0000256" key="8">
    <source>
        <dbReference type="ARBA" id="ARBA00022679"/>
    </source>
</evidence>
<dbReference type="Gene3D" id="3.80.10.10">
    <property type="entry name" value="Ribonuclease Inhibitor"/>
    <property type="match status" value="1"/>
</dbReference>
<dbReference type="Pfam" id="PF20178">
    <property type="entry name" value="ToxA_N"/>
    <property type="match status" value="1"/>
</dbReference>